<organism evidence="1 2">
    <name type="scientific">Terriglobus saanensis (strain ATCC BAA-1853 / DSM 23119 / SP1PR4)</name>
    <dbReference type="NCBI Taxonomy" id="401053"/>
    <lineage>
        <taxon>Bacteria</taxon>
        <taxon>Pseudomonadati</taxon>
        <taxon>Acidobacteriota</taxon>
        <taxon>Terriglobia</taxon>
        <taxon>Terriglobales</taxon>
        <taxon>Acidobacteriaceae</taxon>
        <taxon>Terriglobus</taxon>
    </lineage>
</organism>
<evidence type="ECO:0000313" key="2">
    <source>
        <dbReference type="Proteomes" id="UP000006844"/>
    </source>
</evidence>
<keyword evidence="2" id="KW-1185">Reference proteome</keyword>
<gene>
    <name evidence="1" type="ordered locus">AciPR4_3303</name>
</gene>
<dbReference type="SUPFAM" id="SSF47598">
    <property type="entry name" value="Ribbon-helix-helix"/>
    <property type="match status" value="1"/>
</dbReference>
<dbReference type="InterPro" id="IPR010985">
    <property type="entry name" value="Ribbon_hlx_hlx"/>
</dbReference>
<reference evidence="1 2" key="1">
    <citation type="journal article" date="2012" name="Stand. Genomic Sci.">
        <title>Complete genome sequence of Terriglobus saanensis type strain SP1PR4(T), an Acidobacteria from tundra soil.</title>
        <authorList>
            <person name="Rawat S.R."/>
            <person name="Mannisto M.K."/>
            <person name="Starovoytov V."/>
            <person name="Goodwin L."/>
            <person name="Nolan M."/>
            <person name="Hauser L."/>
            <person name="Land M."/>
            <person name="Davenport K.W."/>
            <person name="Woyke T."/>
            <person name="Haggblom M.M."/>
        </authorList>
    </citation>
    <scope>NUCLEOTIDE SEQUENCE</scope>
    <source>
        <strain evidence="2">ATCC BAA-1853 / DSM 23119 / SP1PR4</strain>
    </source>
</reference>
<dbReference type="GO" id="GO:0006355">
    <property type="term" value="P:regulation of DNA-templated transcription"/>
    <property type="evidence" value="ECO:0007669"/>
    <property type="project" value="InterPro"/>
</dbReference>
<dbReference type="Proteomes" id="UP000006844">
    <property type="component" value="Chromosome"/>
</dbReference>
<protein>
    <recommendedName>
        <fullName evidence="3">CopG-like ribbon-helix-helix domain-containing protein</fullName>
    </recommendedName>
</protein>
<dbReference type="EMBL" id="CP002467">
    <property type="protein sequence ID" value="ADV84057.1"/>
    <property type="molecule type" value="Genomic_DNA"/>
</dbReference>
<dbReference type="KEGG" id="tsa:AciPR4_3303"/>
<dbReference type="RefSeq" id="WP_013569788.1">
    <property type="nucleotide sequence ID" value="NC_014963.1"/>
</dbReference>
<dbReference type="HOGENOM" id="CLU_2669850_0_0_0"/>
<dbReference type="OrthoDB" id="8904858at2"/>
<evidence type="ECO:0000313" key="1">
    <source>
        <dbReference type="EMBL" id="ADV84057.1"/>
    </source>
</evidence>
<dbReference type="AlphaFoldDB" id="E8V875"/>
<accession>E8V875</accession>
<proteinExistence type="predicted"/>
<evidence type="ECO:0008006" key="3">
    <source>
        <dbReference type="Google" id="ProtNLM"/>
    </source>
</evidence>
<name>E8V875_TERSS</name>
<dbReference type="STRING" id="401053.AciPR4_3303"/>
<sequence>MRTTVDIPDAEYRLLKVKAAEEGRTIKQLIHDGVKAVLACEKEKKPFRKMKLPLIKSKNPGTLTTEMVNDFLSFP</sequence>